<dbReference type="Gene3D" id="3.40.50.300">
    <property type="entry name" value="P-loop containing nucleotide triphosphate hydrolases"/>
    <property type="match status" value="1"/>
</dbReference>
<sequence length="238" mass="25845">MTKRGDRTTGQNGPVGAQMAFPLRRATAMTAERFIAGPSNSAPRAWLARKTWPDGRLWLWGPPGTGKTHLLTIWAHEHDATVLDARLFSRSSSGGRIRVVGNLALDNADSPGDEATMLHLLNDAVSQGDRVLLVGRLPPSRTHFALPDLASRLRATATTATGEPEDTLRAMLLLSLLADRQLVVSQSVTEWLWRHLPRTGSALVSAVERLDEAALARGTSITRALALEMLPDLLRPDS</sequence>
<proteinExistence type="predicted"/>
<dbReference type="PATRIC" id="fig|1088869.3.peg.651"/>
<dbReference type="STRING" id="1088869.GMO_06420"/>
<gene>
    <name evidence="1" type="ORF">GMO_06420</name>
</gene>
<dbReference type="PANTHER" id="PTHR30050">
    <property type="entry name" value="CHROMOSOMAL REPLICATION INITIATOR PROTEIN DNAA"/>
    <property type="match status" value="1"/>
</dbReference>
<dbReference type="AlphaFoldDB" id="G6XGM7"/>
<organism evidence="1 2">
    <name type="scientific">Gluconobacter morbifer G707</name>
    <dbReference type="NCBI Taxonomy" id="1088869"/>
    <lineage>
        <taxon>Bacteria</taxon>
        <taxon>Pseudomonadati</taxon>
        <taxon>Pseudomonadota</taxon>
        <taxon>Alphaproteobacteria</taxon>
        <taxon>Acetobacterales</taxon>
        <taxon>Acetobacteraceae</taxon>
        <taxon>Gluconobacter</taxon>
    </lineage>
</organism>
<dbReference type="eggNOG" id="COG0593">
    <property type="taxonomic scope" value="Bacteria"/>
</dbReference>
<name>G6XGM7_9PROT</name>
<reference evidence="1 2" key="1">
    <citation type="submission" date="2011-10" db="EMBL/GenBank/DDBJ databases">
        <title>Genome sequence of Gluconobacter morbifer G707, isolated from Drosophila gut.</title>
        <authorList>
            <person name="Lee W.-J."/>
            <person name="Kim E.-K."/>
        </authorList>
    </citation>
    <scope>NUCLEOTIDE SEQUENCE [LARGE SCALE GENOMIC DNA]</scope>
    <source>
        <strain evidence="1 2">G707</strain>
    </source>
</reference>
<dbReference type="SUPFAM" id="SSF52540">
    <property type="entry name" value="P-loop containing nucleoside triphosphate hydrolases"/>
    <property type="match status" value="1"/>
</dbReference>
<protein>
    <submittedName>
        <fullName evidence="1">DnaA-related protein</fullName>
    </submittedName>
</protein>
<dbReference type="PANTHER" id="PTHR30050:SF5">
    <property type="entry name" value="DNAA REGULATORY INACTIVATOR HDA"/>
    <property type="match status" value="1"/>
</dbReference>
<evidence type="ECO:0000313" key="1">
    <source>
        <dbReference type="EMBL" id="EHH69335.1"/>
    </source>
</evidence>
<dbReference type="GO" id="GO:0006270">
    <property type="term" value="P:DNA replication initiation"/>
    <property type="evidence" value="ECO:0007669"/>
    <property type="project" value="TreeGrafter"/>
</dbReference>
<dbReference type="EMBL" id="AGQV01000001">
    <property type="protein sequence ID" value="EHH69335.1"/>
    <property type="molecule type" value="Genomic_DNA"/>
</dbReference>
<dbReference type="Proteomes" id="UP000004949">
    <property type="component" value="Unassembled WGS sequence"/>
</dbReference>
<dbReference type="GO" id="GO:0005886">
    <property type="term" value="C:plasma membrane"/>
    <property type="evidence" value="ECO:0007669"/>
    <property type="project" value="TreeGrafter"/>
</dbReference>
<dbReference type="Gene3D" id="1.10.8.60">
    <property type="match status" value="1"/>
</dbReference>
<comment type="caution">
    <text evidence="1">The sequence shown here is derived from an EMBL/GenBank/DDBJ whole genome shotgun (WGS) entry which is preliminary data.</text>
</comment>
<dbReference type="InterPro" id="IPR027417">
    <property type="entry name" value="P-loop_NTPase"/>
</dbReference>
<dbReference type="GO" id="GO:0003688">
    <property type="term" value="F:DNA replication origin binding"/>
    <property type="evidence" value="ECO:0007669"/>
    <property type="project" value="TreeGrafter"/>
</dbReference>
<evidence type="ECO:0000313" key="2">
    <source>
        <dbReference type="Proteomes" id="UP000004949"/>
    </source>
</evidence>
<keyword evidence="2" id="KW-1185">Reference proteome</keyword>
<dbReference type="RefSeq" id="WP_008850792.1">
    <property type="nucleotide sequence ID" value="NZ_AGQV01000001.1"/>
</dbReference>
<accession>G6XGM7</accession>